<gene>
    <name evidence="2" type="ORF">Goklo_027372</name>
</gene>
<keyword evidence="1" id="KW-0732">Signal</keyword>
<dbReference type="Proteomes" id="UP000593573">
    <property type="component" value="Unassembled WGS sequence"/>
</dbReference>
<dbReference type="PANTHER" id="PTHR37708">
    <property type="entry name" value="HOMEOBOX HOX-B3-LIKE PROTEIN"/>
    <property type="match status" value="1"/>
</dbReference>
<dbReference type="EMBL" id="JABFAB010000002">
    <property type="protein sequence ID" value="MBA0643050.1"/>
    <property type="molecule type" value="Genomic_DNA"/>
</dbReference>
<name>A0A7J8TY43_9ROSI</name>
<dbReference type="PANTHER" id="PTHR37708:SF2">
    <property type="entry name" value="HOMEOBOX HOX-B3-LIKE PROTEIN"/>
    <property type="match status" value="1"/>
</dbReference>
<comment type="caution">
    <text evidence="2">The sequence shown here is derived from an EMBL/GenBank/DDBJ whole genome shotgun (WGS) entry which is preliminary data.</text>
</comment>
<sequence>MSQTLLLQSLFHVFNLISFILSHNSSSGNPIPLKLTKESSIMERGPGYGAYAKLRETKLRMKGGKMEQEKGRNRT</sequence>
<proteinExistence type="predicted"/>
<feature type="signal peptide" evidence="1">
    <location>
        <begin position="1"/>
        <end position="22"/>
    </location>
</feature>
<dbReference type="OrthoDB" id="755797at2759"/>
<reference evidence="2 3" key="1">
    <citation type="journal article" date="2019" name="Genome Biol. Evol.">
        <title>Insights into the evolution of the New World diploid cottons (Gossypium, subgenus Houzingenia) based on genome sequencing.</title>
        <authorList>
            <person name="Grover C.E."/>
            <person name="Arick M.A. 2nd"/>
            <person name="Thrash A."/>
            <person name="Conover J.L."/>
            <person name="Sanders W.S."/>
            <person name="Peterson D.G."/>
            <person name="Frelichowski J.E."/>
            <person name="Scheffler J.A."/>
            <person name="Scheffler B.E."/>
            <person name="Wendel J.F."/>
        </authorList>
    </citation>
    <scope>NUCLEOTIDE SEQUENCE [LARGE SCALE GENOMIC DNA]</scope>
    <source>
        <strain evidence="2">57</strain>
        <tissue evidence="2">Leaf</tissue>
    </source>
</reference>
<evidence type="ECO:0000313" key="3">
    <source>
        <dbReference type="Proteomes" id="UP000593573"/>
    </source>
</evidence>
<accession>A0A7J8TY43</accession>
<feature type="chain" id="PRO_5029474684" evidence="1">
    <location>
        <begin position="23"/>
        <end position="75"/>
    </location>
</feature>
<protein>
    <submittedName>
        <fullName evidence="2">Uncharacterized protein</fullName>
    </submittedName>
</protein>
<organism evidence="2 3">
    <name type="scientific">Gossypium klotzschianum</name>
    <dbReference type="NCBI Taxonomy" id="34286"/>
    <lineage>
        <taxon>Eukaryota</taxon>
        <taxon>Viridiplantae</taxon>
        <taxon>Streptophyta</taxon>
        <taxon>Embryophyta</taxon>
        <taxon>Tracheophyta</taxon>
        <taxon>Spermatophyta</taxon>
        <taxon>Magnoliopsida</taxon>
        <taxon>eudicotyledons</taxon>
        <taxon>Gunneridae</taxon>
        <taxon>Pentapetalae</taxon>
        <taxon>rosids</taxon>
        <taxon>malvids</taxon>
        <taxon>Malvales</taxon>
        <taxon>Malvaceae</taxon>
        <taxon>Malvoideae</taxon>
        <taxon>Gossypium</taxon>
    </lineage>
</organism>
<evidence type="ECO:0000256" key="1">
    <source>
        <dbReference type="SAM" id="SignalP"/>
    </source>
</evidence>
<keyword evidence="3" id="KW-1185">Reference proteome</keyword>
<evidence type="ECO:0000313" key="2">
    <source>
        <dbReference type="EMBL" id="MBA0643050.1"/>
    </source>
</evidence>
<dbReference type="AlphaFoldDB" id="A0A7J8TY43"/>